<dbReference type="AlphaFoldDB" id="A0A813FQC3"/>
<protein>
    <submittedName>
        <fullName evidence="2">Uncharacterized protein</fullName>
    </submittedName>
</protein>
<accession>A0A813FQC3</accession>
<gene>
    <name evidence="2" type="ORF">PGLA1383_LOCUS30618</name>
</gene>
<dbReference type="PANTHER" id="PTHR16130:SF2">
    <property type="entry name" value="LYSOSOMAL COBALAMIN TRANSPORT ESCORT PROTEIN LMBD1"/>
    <property type="match status" value="1"/>
</dbReference>
<keyword evidence="3" id="KW-1185">Reference proteome</keyword>
<reference evidence="2" key="1">
    <citation type="submission" date="2021-02" db="EMBL/GenBank/DDBJ databases">
        <authorList>
            <person name="Dougan E. K."/>
            <person name="Rhodes N."/>
            <person name="Thang M."/>
            <person name="Chan C."/>
        </authorList>
    </citation>
    <scope>NUCLEOTIDE SEQUENCE</scope>
</reference>
<dbReference type="EMBL" id="CAJNNV010025170">
    <property type="protein sequence ID" value="CAE8612830.1"/>
    <property type="molecule type" value="Genomic_DNA"/>
</dbReference>
<dbReference type="Proteomes" id="UP000654075">
    <property type="component" value="Unassembled WGS sequence"/>
</dbReference>
<dbReference type="GO" id="GO:0005774">
    <property type="term" value="C:vacuolar membrane"/>
    <property type="evidence" value="ECO:0007669"/>
    <property type="project" value="TreeGrafter"/>
</dbReference>
<dbReference type="GO" id="GO:0072665">
    <property type="term" value="P:protein localization to vacuole"/>
    <property type="evidence" value="ECO:0007669"/>
    <property type="project" value="TreeGrafter"/>
</dbReference>
<keyword evidence="1" id="KW-0812">Transmembrane</keyword>
<proteinExistence type="predicted"/>
<comment type="caution">
    <text evidence="2">The sequence shown here is derived from an EMBL/GenBank/DDBJ whole genome shotgun (WGS) entry which is preliminary data.</text>
</comment>
<evidence type="ECO:0000256" key="1">
    <source>
        <dbReference type="SAM" id="Phobius"/>
    </source>
</evidence>
<name>A0A813FQC3_POLGL</name>
<keyword evidence="1" id="KW-1133">Transmembrane helix</keyword>
<keyword evidence="1" id="KW-0472">Membrane</keyword>
<feature type="transmembrane region" description="Helical" evidence="1">
    <location>
        <begin position="79"/>
        <end position="102"/>
    </location>
</feature>
<evidence type="ECO:0000313" key="2">
    <source>
        <dbReference type="EMBL" id="CAE8612830.1"/>
    </source>
</evidence>
<feature type="transmembrane region" description="Helical" evidence="1">
    <location>
        <begin position="108"/>
        <end position="127"/>
    </location>
</feature>
<dbReference type="OrthoDB" id="73273at2759"/>
<dbReference type="InterPro" id="IPR050854">
    <property type="entry name" value="LMBD1_LysCbl_Transport"/>
</dbReference>
<sequence>MGSSPSGSVSSVVLYALKARQTSPQALLVMCNAISYILLALCMALLTIAPDYTAFGSQTVAVEGSGTPRHCTLSRRENGAASCQISVIAAFFGRIAVAMPFFSVAYFFANWAFIGKFCVVFILGLFCQQRQPFTDTAPDGDDEEEIGLLAFN</sequence>
<evidence type="ECO:0000313" key="3">
    <source>
        <dbReference type="Proteomes" id="UP000654075"/>
    </source>
</evidence>
<feature type="transmembrane region" description="Helical" evidence="1">
    <location>
        <begin position="26"/>
        <end position="48"/>
    </location>
</feature>
<organism evidence="2 3">
    <name type="scientific">Polarella glacialis</name>
    <name type="common">Dinoflagellate</name>
    <dbReference type="NCBI Taxonomy" id="89957"/>
    <lineage>
        <taxon>Eukaryota</taxon>
        <taxon>Sar</taxon>
        <taxon>Alveolata</taxon>
        <taxon>Dinophyceae</taxon>
        <taxon>Suessiales</taxon>
        <taxon>Suessiaceae</taxon>
        <taxon>Polarella</taxon>
    </lineage>
</organism>
<dbReference type="PANTHER" id="PTHR16130">
    <property type="entry name" value="LYSOSOMAL COBALAMIN TRANSPORTER-RELATED"/>
    <property type="match status" value="1"/>
</dbReference>